<feature type="transmembrane region" description="Helical" evidence="1">
    <location>
        <begin position="83"/>
        <end position="102"/>
    </location>
</feature>
<sequence>MRGFVHLLLFACAIAMAVGAFGPLVGTIEARDVRFTDLREGFGAHSLEQIGAQSAAVQASLAVVLLGVAVIVLVAALTGSRGLGWLGVLIGLAAIAVVAWRLNERFDEQLRADYRDLLSGTWGLYLFAGGLLLALVALLVPRERPTRSPSIA</sequence>
<organism evidence="2 3">
    <name type="scientific">Nocardia uniformis</name>
    <dbReference type="NCBI Taxonomy" id="53432"/>
    <lineage>
        <taxon>Bacteria</taxon>
        <taxon>Bacillati</taxon>
        <taxon>Actinomycetota</taxon>
        <taxon>Actinomycetes</taxon>
        <taxon>Mycobacteriales</taxon>
        <taxon>Nocardiaceae</taxon>
        <taxon>Nocardia</taxon>
    </lineage>
</organism>
<keyword evidence="1" id="KW-0472">Membrane</keyword>
<comment type="caution">
    <text evidence="2">The sequence shown here is derived from an EMBL/GenBank/DDBJ whole genome shotgun (WGS) entry which is preliminary data.</text>
</comment>
<dbReference type="EMBL" id="JABELX010000003">
    <property type="protein sequence ID" value="NNH69595.1"/>
    <property type="molecule type" value="Genomic_DNA"/>
</dbReference>
<dbReference type="Proteomes" id="UP000586827">
    <property type="component" value="Unassembled WGS sequence"/>
</dbReference>
<evidence type="ECO:0000256" key="1">
    <source>
        <dbReference type="SAM" id="Phobius"/>
    </source>
</evidence>
<evidence type="ECO:0000313" key="2">
    <source>
        <dbReference type="EMBL" id="NNH69595.1"/>
    </source>
</evidence>
<proteinExistence type="predicted"/>
<reference evidence="2 3" key="1">
    <citation type="submission" date="2020-05" db="EMBL/GenBank/DDBJ databases">
        <title>MicrobeNet Type strains.</title>
        <authorList>
            <person name="Nicholson A.C."/>
        </authorList>
    </citation>
    <scope>NUCLEOTIDE SEQUENCE [LARGE SCALE GENOMIC DNA]</scope>
    <source>
        <strain evidence="2 3">JCM 3224</strain>
    </source>
</reference>
<gene>
    <name evidence="2" type="ORF">HLB23_06895</name>
</gene>
<dbReference type="RefSeq" id="WP_067522924.1">
    <property type="nucleotide sequence ID" value="NZ_JABELX010000003.1"/>
</dbReference>
<feature type="transmembrane region" description="Helical" evidence="1">
    <location>
        <begin position="54"/>
        <end position="76"/>
    </location>
</feature>
<keyword evidence="1" id="KW-1133">Transmembrane helix</keyword>
<protein>
    <submittedName>
        <fullName evidence="2">Uncharacterized protein</fullName>
    </submittedName>
</protein>
<keyword evidence="1" id="KW-0812">Transmembrane</keyword>
<feature type="transmembrane region" description="Helical" evidence="1">
    <location>
        <begin position="122"/>
        <end position="140"/>
    </location>
</feature>
<evidence type="ECO:0000313" key="3">
    <source>
        <dbReference type="Proteomes" id="UP000586827"/>
    </source>
</evidence>
<name>A0A849BZT2_9NOCA</name>
<dbReference type="AlphaFoldDB" id="A0A849BZT2"/>
<accession>A0A849BZT2</accession>
<keyword evidence="3" id="KW-1185">Reference proteome</keyword>